<sequence length="261" mass="26823">MMARTLVFLVLLTDHGCTFGFAAGVDDENCPADGCSDTMSLLSLRASSNSSSNPCALADHVPCLDGTMCSGDQCCPGFHGGGTYPCPSAPPTFANCEEPQKRHNCLVALGATDADSSPTCGTSTYDYTTSAGDWTACCDTSSGDNTADQTLADGQDYTGSQYKAFVTSTDSCTKCGLISNQIKCCSDGTTGGSCCDGTGVDDSEYGCCPDYNEDYGTPFKYSTRACCPGAGSSGQVYPNSGYQCCGSSVCKIPSGKTSCCP</sequence>
<comment type="caution">
    <text evidence="2">The sequence shown here is derived from an EMBL/GenBank/DDBJ whole genome shotgun (WGS) entry which is preliminary data.</text>
</comment>
<gene>
    <name evidence="2" type="ORF">PGLA1383_LOCUS47121</name>
</gene>
<proteinExistence type="predicted"/>
<organism evidence="2 3">
    <name type="scientific">Polarella glacialis</name>
    <name type="common">Dinoflagellate</name>
    <dbReference type="NCBI Taxonomy" id="89957"/>
    <lineage>
        <taxon>Eukaryota</taxon>
        <taxon>Sar</taxon>
        <taxon>Alveolata</taxon>
        <taxon>Dinophyceae</taxon>
        <taxon>Suessiales</taxon>
        <taxon>Suessiaceae</taxon>
        <taxon>Polarella</taxon>
    </lineage>
</organism>
<name>A0A813GZY0_POLGL</name>
<keyword evidence="1" id="KW-0732">Signal</keyword>
<feature type="chain" id="PRO_5032508167" evidence="1">
    <location>
        <begin position="23"/>
        <end position="261"/>
    </location>
</feature>
<feature type="signal peptide" evidence="1">
    <location>
        <begin position="1"/>
        <end position="22"/>
    </location>
</feature>
<keyword evidence="3" id="KW-1185">Reference proteome</keyword>
<accession>A0A813GZY0</accession>
<dbReference type="Proteomes" id="UP000654075">
    <property type="component" value="Unassembled WGS sequence"/>
</dbReference>
<dbReference type="AlphaFoldDB" id="A0A813GZY0"/>
<dbReference type="EMBL" id="CAJNNV010029988">
    <property type="protein sequence ID" value="CAE8630956.1"/>
    <property type="molecule type" value="Genomic_DNA"/>
</dbReference>
<evidence type="ECO:0000313" key="2">
    <source>
        <dbReference type="EMBL" id="CAE8630956.1"/>
    </source>
</evidence>
<reference evidence="2" key="1">
    <citation type="submission" date="2021-02" db="EMBL/GenBank/DDBJ databases">
        <authorList>
            <person name="Dougan E. K."/>
            <person name="Rhodes N."/>
            <person name="Thang M."/>
            <person name="Chan C."/>
        </authorList>
    </citation>
    <scope>NUCLEOTIDE SEQUENCE</scope>
</reference>
<protein>
    <submittedName>
        <fullName evidence="2">Uncharacterized protein</fullName>
    </submittedName>
</protein>
<evidence type="ECO:0000313" key="3">
    <source>
        <dbReference type="Proteomes" id="UP000654075"/>
    </source>
</evidence>
<evidence type="ECO:0000256" key="1">
    <source>
        <dbReference type="SAM" id="SignalP"/>
    </source>
</evidence>